<keyword evidence="7 8" id="KW-0131">Cell cycle</keyword>
<dbReference type="HOGENOM" id="CLU_016890_9_0_6"/>
<dbReference type="Proteomes" id="UP000000238">
    <property type="component" value="Chromosome"/>
</dbReference>
<keyword evidence="5 8" id="KW-0998">Cell outer membrane</keyword>
<name>Q2SCL9_HAHCH</name>
<dbReference type="RefSeq" id="WP_011398670.1">
    <property type="nucleotide sequence ID" value="NC_007645.1"/>
</dbReference>
<proteinExistence type="inferred from homology"/>
<dbReference type="EMBL" id="CP000155">
    <property type="protein sequence ID" value="ABC31605.1"/>
    <property type="molecule type" value="Genomic_DNA"/>
</dbReference>
<evidence type="ECO:0000256" key="9">
    <source>
        <dbReference type="SAM" id="SignalP"/>
    </source>
</evidence>
<dbReference type="InterPro" id="IPR014169">
    <property type="entry name" value="Pal_lipo_C"/>
</dbReference>
<keyword evidence="6 8" id="KW-0449">Lipoprotein</keyword>
<organism evidence="11 12">
    <name type="scientific">Hahella chejuensis (strain KCTC 2396)</name>
    <dbReference type="NCBI Taxonomy" id="349521"/>
    <lineage>
        <taxon>Bacteria</taxon>
        <taxon>Pseudomonadati</taxon>
        <taxon>Pseudomonadota</taxon>
        <taxon>Gammaproteobacteria</taxon>
        <taxon>Oceanospirillales</taxon>
        <taxon>Hahellaceae</taxon>
        <taxon>Hahella</taxon>
    </lineage>
</organism>
<comment type="subunit">
    <text evidence="8">The Tol-Pal system is composed of five core proteins: the inner membrane proteins TolA, TolQ and TolR, the periplasmic protein TolB and the outer membrane protein Pal. They form a network linking the inner and outer membranes and the peptidoglycan layer.</text>
</comment>
<dbReference type="CDD" id="cd07185">
    <property type="entry name" value="OmpA_C-like"/>
    <property type="match status" value="1"/>
</dbReference>
<keyword evidence="1 8" id="KW-0132">Cell division</keyword>
<evidence type="ECO:0000256" key="5">
    <source>
        <dbReference type="ARBA" id="ARBA00023237"/>
    </source>
</evidence>
<evidence type="ECO:0000313" key="11">
    <source>
        <dbReference type="EMBL" id="ABC31605.1"/>
    </source>
</evidence>
<evidence type="ECO:0000259" key="10">
    <source>
        <dbReference type="PROSITE" id="PS51123"/>
    </source>
</evidence>
<evidence type="ECO:0000256" key="3">
    <source>
        <dbReference type="ARBA" id="ARBA00023136"/>
    </source>
</evidence>
<evidence type="ECO:0000256" key="6">
    <source>
        <dbReference type="ARBA" id="ARBA00023288"/>
    </source>
</evidence>
<dbReference type="PROSITE" id="PS51123">
    <property type="entry name" value="OMPA_2"/>
    <property type="match status" value="1"/>
</dbReference>
<keyword evidence="4 8" id="KW-0564">Palmitate</keyword>
<dbReference type="Pfam" id="PF00691">
    <property type="entry name" value="OmpA"/>
    <property type="match status" value="1"/>
</dbReference>
<reference evidence="11 12" key="1">
    <citation type="journal article" date="2005" name="Nucleic Acids Res.">
        <title>Genomic blueprint of Hahella chejuensis, a marine microbe producing an algicidal agent.</title>
        <authorList>
            <person name="Jeong H."/>
            <person name="Yim J.H."/>
            <person name="Lee C."/>
            <person name="Choi S.-H."/>
            <person name="Park Y.K."/>
            <person name="Yoon S.H."/>
            <person name="Hur C.-G."/>
            <person name="Kang H.-Y."/>
            <person name="Kim D."/>
            <person name="Lee H.H."/>
            <person name="Park K.H."/>
            <person name="Park S.-H."/>
            <person name="Park H.-S."/>
            <person name="Lee H.K."/>
            <person name="Oh T.K."/>
            <person name="Kim J.F."/>
        </authorList>
    </citation>
    <scope>NUCLEOTIDE SEQUENCE [LARGE SCALE GENOMIC DNA]</scope>
    <source>
        <strain evidence="11 12">KCTC 2396</strain>
    </source>
</reference>
<dbReference type="OrthoDB" id="9809164at2"/>
<dbReference type="InterPro" id="IPR006665">
    <property type="entry name" value="OmpA-like"/>
</dbReference>
<comment type="function">
    <text evidence="8">Part of the Tol-Pal system, which plays a role in outer membrane invagination during cell division and is important for maintaining outer membrane integrity.</text>
</comment>
<dbReference type="InterPro" id="IPR039001">
    <property type="entry name" value="Pal"/>
</dbReference>
<sequence>MNVLSIRNIFALVLVSFIAAGCTSTDTRPDETVGVVDQDGADAGGVGLGNGSGLSEEELAEQQRLAEQNAMTAEQDALREVRVFYFDFDKTIVKPESHMSLRAHAALLAANPAVKVVLNGYADERGTKEYNLALGERRAQAIERFLVVNGANDSQIETVSYGEEFPVDPAHNEAAWNKNRRVVIEYK</sequence>
<dbReference type="InterPro" id="IPR036737">
    <property type="entry name" value="OmpA-like_sf"/>
</dbReference>
<keyword evidence="3 8" id="KW-0472">Membrane</keyword>
<evidence type="ECO:0000313" key="12">
    <source>
        <dbReference type="Proteomes" id="UP000000238"/>
    </source>
</evidence>
<dbReference type="STRING" id="349521.HCH_04914"/>
<dbReference type="PANTHER" id="PTHR30329:SF21">
    <property type="entry name" value="LIPOPROTEIN YIAD-RELATED"/>
    <property type="match status" value="1"/>
</dbReference>
<comment type="similarity">
    <text evidence="8">Belongs to the Pal lipoprotein family.</text>
</comment>
<accession>Q2SCL9</accession>
<dbReference type="HAMAP" id="MF_02204">
    <property type="entry name" value="Pal"/>
    <property type="match status" value="1"/>
</dbReference>
<comment type="subcellular location">
    <subcellularLocation>
        <location evidence="8">Cell outer membrane</location>
        <topology evidence="8">Lipid-anchor</topology>
    </subcellularLocation>
</comment>
<evidence type="ECO:0000256" key="7">
    <source>
        <dbReference type="ARBA" id="ARBA00023306"/>
    </source>
</evidence>
<evidence type="ECO:0000256" key="1">
    <source>
        <dbReference type="ARBA" id="ARBA00022618"/>
    </source>
</evidence>
<dbReference type="Gene3D" id="3.30.1330.60">
    <property type="entry name" value="OmpA-like domain"/>
    <property type="match status" value="1"/>
</dbReference>
<dbReference type="AlphaFoldDB" id="Q2SCL9"/>
<dbReference type="GO" id="GO:0051301">
    <property type="term" value="P:cell division"/>
    <property type="evidence" value="ECO:0007669"/>
    <property type="project" value="UniProtKB-UniRule"/>
</dbReference>
<protein>
    <recommendedName>
        <fullName evidence="8">Peptidoglycan-associated lipoprotein</fullName>
        <shortName evidence="8">PAL</shortName>
    </recommendedName>
</protein>
<dbReference type="PROSITE" id="PS51257">
    <property type="entry name" value="PROKAR_LIPOPROTEIN"/>
    <property type="match status" value="1"/>
</dbReference>
<gene>
    <name evidence="8" type="primary">pal</name>
    <name evidence="11" type="ordered locus">HCH_04914</name>
</gene>
<dbReference type="eggNOG" id="COG2885">
    <property type="taxonomic scope" value="Bacteria"/>
</dbReference>
<dbReference type="GO" id="GO:0009279">
    <property type="term" value="C:cell outer membrane"/>
    <property type="evidence" value="ECO:0007669"/>
    <property type="project" value="UniProtKB-SubCell"/>
</dbReference>
<feature type="chain" id="PRO_5004215285" description="Peptidoglycan-associated lipoprotein" evidence="9">
    <location>
        <begin position="21"/>
        <end position="187"/>
    </location>
</feature>
<keyword evidence="12" id="KW-1185">Reference proteome</keyword>
<dbReference type="PANTHER" id="PTHR30329">
    <property type="entry name" value="STATOR ELEMENT OF FLAGELLAR MOTOR COMPLEX"/>
    <property type="match status" value="1"/>
</dbReference>
<feature type="domain" description="OmpA-like" evidence="10">
    <location>
        <begin position="73"/>
        <end position="187"/>
    </location>
</feature>
<evidence type="ECO:0000256" key="4">
    <source>
        <dbReference type="ARBA" id="ARBA00023139"/>
    </source>
</evidence>
<keyword evidence="2 8" id="KW-0732">Signal</keyword>
<dbReference type="PRINTS" id="PR01021">
    <property type="entry name" value="OMPADOMAIN"/>
</dbReference>
<dbReference type="InterPro" id="IPR006664">
    <property type="entry name" value="OMP_bac"/>
</dbReference>
<evidence type="ECO:0000256" key="8">
    <source>
        <dbReference type="HAMAP-Rule" id="MF_02204"/>
    </source>
</evidence>
<dbReference type="KEGG" id="hch:HCH_04914"/>
<feature type="signal peptide" evidence="9">
    <location>
        <begin position="1"/>
        <end position="20"/>
    </location>
</feature>
<dbReference type="InterPro" id="IPR050330">
    <property type="entry name" value="Bact_OuterMem_StrucFunc"/>
</dbReference>
<evidence type="ECO:0000256" key="2">
    <source>
        <dbReference type="ARBA" id="ARBA00022729"/>
    </source>
</evidence>
<dbReference type="NCBIfam" id="TIGR02802">
    <property type="entry name" value="Pal_lipo"/>
    <property type="match status" value="1"/>
</dbReference>
<dbReference type="SUPFAM" id="SSF103088">
    <property type="entry name" value="OmpA-like"/>
    <property type="match status" value="1"/>
</dbReference>